<evidence type="ECO:0000313" key="1">
    <source>
        <dbReference type="EMBL" id="TQR98953.1"/>
    </source>
</evidence>
<accession>A0ABY3B7J0</accession>
<dbReference type="EMBL" id="VIJZ01000004">
    <property type="protein sequence ID" value="TQR98953.1"/>
    <property type="molecule type" value="Genomic_DNA"/>
</dbReference>
<sequence>MCTILKKQQLLAATSTIRQQAQKRHTVRRRYALNLNIIWRAGILSTLTTEKLLKRRQPLVLNHTTGMAQF</sequence>
<proteinExistence type="predicted"/>
<organism evidence="1 2">
    <name type="scientific">Paenibacillus ottowii</name>
    <dbReference type="NCBI Taxonomy" id="2315729"/>
    <lineage>
        <taxon>Bacteria</taxon>
        <taxon>Bacillati</taxon>
        <taxon>Bacillota</taxon>
        <taxon>Bacilli</taxon>
        <taxon>Bacillales</taxon>
        <taxon>Paenibacillaceae</taxon>
        <taxon>Paenibacillus</taxon>
    </lineage>
</organism>
<dbReference type="Proteomes" id="UP000319219">
    <property type="component" value="Unassembled WGS sequence"/>
</dbReference>
<comment type="caution">
    <text evidence="1">The sequence shown here is derived from an EMBL/GenBank/DDBJ whole genome shotgun (WGS) entry which is preliminary data.</text>
</comment>
<name>A0ABY3B7J0_9BACL</name>
<protein>
    <submittedName>
        <fullName evidence="1">Uncharacterized protein</fullName>
    </submittedName>
</protein>
<keyword evidence="2" id="KW-1185">Reference proteome</keyword>
<reference evidence="1 2" key="1">
    <citation type="submission" date="2019-07" db="EMBL/GenBank/DDBJ databases">
        <title>Paenibacillus ottowii sp. nov. isolated from a fermentation system processing bovine manure.</title>
        <authorList>
            <person name="Velazquez L.F."/>
            <person name="Rajbanshi S."/>
            <person name="Guan S."/>
            <person name="Hinchee M."/>
            <person name="Welsh A."/>
        </authorList>
    </citation>
    <scope>NUCLEOTIDE SEQUENCE [LARGE SCALE GENOMIC DNA]</scope>
    <source>
        <strain evidence="1 2">MS2379</strain>
    </source>
</reference>
<evidence type="ECO:0000313" key="2">
    <source>
        <dbReference type="Proteomes" id="UP000319219"/>
    </source>
</evidence>
<gene>
    <name evidence="1" type="ORF">FKV70_12330</name>
</gene>